<gene>
    <name evidence="1" type="ORF">PanWU01x14_367920</name>
</gene>
<keyword evidence="2" id="KW-1185">Reference proteome</keyword>
<proteinExistence type="predicted"/>
<comment type="caution">
    <text evidence="1">The sequence shown here is derived from an EMBL/GenBank/DDBJ whole genome shotgun (WGS) entry which is preliminary data.</text>
</comment>
<evidence type="ECO:0000313" key="1">
    <source>
        <dbReference type="EMBL" id="PON31682.1"/>
    </source>
</evidence>
<dbReference type="Proteomes" id="UP000237105">
    <property type="component" value="Unassembled WGS sequence"/>
</dbReference>
<name>A0A2P5A579_PARAD</name>
<protein>
    <submittedName>
        <fullName evidence="1">Uncharacterized protein</fullName>
    </submittedName>
</protein>
<accession>A0A2P5A579</accession>
<reference evidence="2" key="1">
    <citation type="submission" date="2016-06" db="EMBL/GenBank/DDBJ databases">
        <title>Parallel loss of symbiosis genes in relatives of nitrogen-fixing non-legume Parasponia.</title>
        <authorList>
            <person name="Van Velzen R."/>
            <person name="Holmer R."/>
            <person name="Bu F."/>
            <person name="Rutten L."/>
            <person name="Van Zeijl A."/>
            <person name="Liu W."/>
            <person name="Santuari L."/>
            <person name="Cao Q."/>
            <person name="Sharma T."/>
            <person name="Shen D."/>
            <person name="Roswanjaya Y."/>
            <person name="Wardhani T."/>
            <person name="Kalhor M.S."/>
            <person name="Jansen J."/>
            <person name="Van den Hoogen J."/>
            <person name="Gungor B."/>
            <person name="Hartog M."/>
            <person name="Hontelez J."/>
            <person name="Verver J."/>
            <person name="Yang W.-C."/>
            <person name="Schijlen E."/>
            <person name="Repin R."/>
            <person name="Schilthuizen M."/>
            <person name="Schranz E."/>
            <person name="Heidstra R."/>
            <person name="Miyata K."/>
            <person name="Fedorova E."/>
            <person name="Kohlen W."/>
            <person name="Bisseling T."/>
            <person name="Smit S."/>
            <person name="Geurts R."/>
        </authorList>
    </citation>
    <scope>NUCLEOTIDE SEQUENCE [LARGE SCALE GENOMIC DNA]</scope>
    <source>
        <strain evidence="2">cv. WU1-14</strain>
    </source>
</reference>
<dbReference type="AlphaFoldDB" id="A0A2P5A579"/>
<organism evidence="1 2">
    <name type="scientific">Parasponia andersonii</name>
    <name type="common">Sponia andersonii</name>
    <dbReference type="NCBI Taxonomy" id="3476"/>
    <lineage>
        <taxon>Eukaryota</taxon>
        <taxon>Viridiplantae</taxon>
        <taxon>Streptophyta</taxon>
        <taxon>Embryophyta</taxon>
        <taxon>Tracheophyta</taxon>
        <taxon>Spermatophyta</taxon>
        <taxon>Magnoliopsida</taxon>
        <taxon>eudicotyledons</taxon>
        <taxon>Gunneridae</taxon>
        <taxon>Pentapetalae</taxon>
        <taxon>rosids</taxon>
        <taxon>fabids</taxon>
        <taxon>Rosales</taxon>
        <taxon>Cannabaceae</taxon>
        <taxon>Parasponia</taxon>
    </lineage>
</organism>
<evidence type="ECO:0000313" key="2">
    <source>
        <dbReference type="Proteomes" id="UP000237105"/>
    </source>
</evidence>
<dbReference type="EMBL" id="JXTB01000959">
    <property type="protein sequence ID" value="PON31682.1"/>
    <property type="molecule type" value="Genomic_DNA"/>
</dbReference>
<sequence length="77" mass="8353">MSQTDGDPIFKAIESIVQKTSALKCSDSTMPHAPNIAGATNACRRSVAVKILGEETLKRKAISDLVLLPLWSQWAQN</sequence>